<organism evidence="1 2">
    <name type="scientific">Trichonephila clavipes</name>
    <name type="common">Golden silk orbweaver</name>
    <name type="synonym">Nephila clavipes</name>
    <dbReference type="NCBI Taxonomy" id="2585209"/>
    <lineage>
        <taxon>Eukaryota</taxon>
        <taxon>Metazoa</taxon>
        <taxon>Ecdysozoa</taxon>
        <taxon>Arthropoda</taxon>
        <taxon>Chelicerata</taxon>
        <taxon>Arachnida</taxon>
        <taxon>Araneae</taxon>
        <taxon>Araneomorphae</taxon>
        <taxon>Entelegynae</taxon>
        <taxon>Araneoidea</taxon>
        <taxon>Nephilidae</taxon>
        <taxon>Trichonephila</taxon>
    </lineage>
</organism>
<name>A0A8X6SRU6_TRICX</name>
<accession>A0A8X6SRU6</accession>
<protein>
    <submittedName>
        <fullName evidence="1">Uncharacterized protein</fullName>
    </submittedName>
</protein>
<comment type="caution">
    <text evidence="1">The sequence shown here is derived from an EMBL/GenBank/DDBJ whole genome shotgun (WGS) entry which is preliminary data.</text>
</comment>
<dbReference type="AlphaFoldDB" id="A0A8X6SRU6"/>
<keyword evidence="2" id="KW-1185">Reference proteome</keyword>
<gene>
    <name evidence="1" type="ORF">TNCV_735691</name>
</gene>
<evidence type="ECO:0000313" key="1">
    <source>
        <dbReference type="EMBL" id="GFY16540.1"/>
    </source>
</evidence>
<proteinExistence type="predicted"/>
<reference evidence="1" key="1">
    <citation type="submission" date="2020-08" db="EMBL/GenBank/DDBJ databases">
        <title>Multicomponent nature underlies the extraordinary mechanical properties of spider dragline silk.</title>
        <authorList>
            <person name="Kono N."/>
            <person name="Nakamura H."/>
            <person name="Mori M."/>
            <person name="Yoshida Y."/>
            <person name="Ohtoshi R."/>
            <person name="Malay A.D."/>
            <person name="Moran D.A.P."/>
            <person name="Tomita M."/>
            <person name="Numata K."/>
            <person name="Arakawa K."/>
        </authorList>
    </citation>
    <scope>NUCLEOTIDE SEQUENCE</scope>
</reference>
<dbReference type="Proteomes" id="UP000887159">
    <property type="component" value="Unassembled WGS sequence"/>
</dbReference>
<dbReference type="EMBL" id="BMAU01021339">
    <property type="protein sequence ID" value="GFY16540.1"/>
    <property type="molecule type" value="Genomic_DNA"/>
</dbReference>
<sequence>MNKIRRKPVGLYCSFVLSEEFIAVDSDNMCTAPIMAEKDNLEFVESSKNITEADSNDENEMNYAAPVPYTLNTL</sequence>
<evidence type="ECO:0000313" key="2">
    <source>
        <dbReference type="Proteomes" id="UP000887159"/>
    </source>
</evidence>